<dbReference type="EMBL" id="VSRR010001238">
    <property type="protein sequence ID" value="MPC23665.1"/>
    <property type="molecule type" value="Genomic_DNA"/>
</dbReference>
<protein>
    <submittedName>
        <fullName evidence="2">Uncharacterized protein</fullName>
    </submittedName>
</protein>
<feature type="compositionally biased region" description="Basic and acidic residues" evidence="1">
    <location>
        <begin position="1"/>
        <end position="23"/>
    </location>
</feature>
<accession>A0A5B7DQZ5</accession>
<reference evidence="2 3" key="1">
    <citation type="submission" date="2019-05" db="EMBL/GenBank/DDBJ databases">
        <title>Another draft genome of Portunus trituberculatus and its Hox gene families provides insights of decapod evolution.</title>
        <authorList>
            <person name="Jeong J.-H."/>
            <person name="Song I."/>
            <person name="Kim S."/>
            <person name="Choi T."/>
            <person name="Kim D."/>
            <person name="Ryu S."/>
            <person name="Kim W."/>
        </authorList>
    </citation>
    <scope>NUCLEOTIDE SEQUENCE [LARGE SCALE GENOMIC DNA]</scope>
    <source>
        <tissue evidence="2">Muscle</tissue>
    </source>
</reference>
<proteinExistence type="predicted"/>
<dbReference type="Proteomes" id="UP000324222">
    <property type="component" value="Unassembled WGS sequence"/>
</dbReference>
<organism evidence="2 3">
    <name type="scientific">Portunus trituberculatus</name>
    <name type="common">Swimming crab</name>
    <name type="synonym">Neptunus trituberculatus</name>
    <dbReference type="NCBI Taxonomy" id="210409"/>
    <lineage>
        <taxon>Eukaryota</taxon>
        <taxon>Metazoa</taxon>
        <taxon>Ecdysozoa</taxon>
        <taxon>Arthropoda</taxon>
        <taxon>Crustacea</taxon>
        <taxon>Multicrustacea</taxon>
        <taxon>Malacostraca</taxon>
        <taxon>Eumalacostraca</taxon>
        <taxon>Eucarida</taxon>
        <taxon>Decapoda</taxon>
        <taxon>Pleocyemata</taxon>
        <taxon>Brachyura</taxon>
        <taxon>Eubrachyura</taxon>
        <taxon>Portunoidea</taxon>
        <taxon>Portunidae</taxon>
        <taxon>Portuninae</taxon>
        <taxon>Portunus</taxon>
    </lineage>
</organism>
<evidence type="ECO:0000313" key="3">
    <source>
        <dbReference type="Proteomes" id="UP000324222"/>
    </source>
</evidence>
<dbReference type="AlphaFoldDB" id="A0A5B7DQZ5"/>
<name>A0A5B7DQZ5_PORTR</name>
<feature type="region of interest" description="Disordered" evidence="1">
    <location>
        <begin position="1"/>
        <end position="53"/>
    </location>
</feature>
<gene>
    <name evidence="2" type="ORF">E2C01_016724</name>
</gene>
<sequence length="86" mass="9587">MSLARSREYLRSLGDSTRRHEPRTNTCATLSRLNSSSREEGLSRELAEGEAGEVRELTTRAGCTAELLSLRSSRELTGTCAHLRDY</sequence>
<comment type="caution">
    <text evidence="2">The sequence shown here is derived from an EMBL/GenBank/DDBJ whole genome shotgun (WGS) entry which is preliminary data.</text>
</comment>
<feature type="compositionally biased region" description="Basic and acidic residues" evidence="1">
    <location>
        <begin position="37"/>
        <end position="53"/>
    </location>
</feature>
<evidence type="ECO:0000313" key="2">
    <source>
        <dbReference type="EMBL" id="MPC23665.1"/>
    </source>
</evidence>
<keyword evidence="3" id="KW-1185">Reference proteome</keyword>
<evidence type="ECO:0000256" key="1">
    <source>
        <dbReference type="SAM" id="MobiDB-lite"/>
    </source>
</evidence>